<dbReference type="EMBL" id="CP009526">
    <property type="protein sequence ID" value="AKB52033.1"/>
    <property type="molecule type" value="Genomic_DNA"/>
</dbReference>
<accession>A0A0E3QLX9</accession>
<gene>
    <name evidence="1" type="ORF">MSBRW_2780</name>
</gene>
<dbReference type="AlphaFoldDB" id="A0A0E3QLX9"/>
<evidence type="ECO:0000313" key="2">
    <source>
        <dbReference type="Proteomes" id="UP000033038"/>
    </source>
</evidence>
<protein>
    <submittedName>
        <fullName evidence="1">Uncharacterized protein</fullName>
    </submittedName>
</protein>
<name>A0A0E3QLX9_METBA</name>
<reference evidence="1 2" key="1">
    <citation type="submission" date="2014-07" db="EMBL/GenBank/DDBJ databases">
        <title>Methanogenic archaea and the global carbon cycle.</title>
        <authorList>
            <person name="Henriksen J.R."/>
            <person name="Luke J."/>
            <person name="Reinhart S."/>
            <person name="Benedict M.N."/>
            <person name="Youngblut N.D."/>
            <person name="Metcalf M.E."/>
            <person name="Whitaker R.J."/>
            <person name="Metcalf W.W."/>
        </authorList>
    </citation>
    <scope>NUCLEOTIDE SEQUENCE [LARGE SCALE GENOMIC DNA]</scope>
    <source>
        <strain evidence="1 2">Wiesmoor</strain>
    </source>
</reference>
<evidence type="ECO:0000313" key="1">
    <source>
        <dbReference type="EMBL" id="AKB52033.1"/>
    </source>
</evidence>
<dbReference type="Proteomes" id="UP000033038">
    <property type="component" value="Chromosome"/>
</dbReference>
<sequence length="84" mass="9716">MKIKVVVAHPAVSRVLRHCSGYDGYSKSRIFISDIFLFSNHYLFDIYKFNFAAQRFPPELLIPPFMIKVKISDAIRSGEEFKSS</sequence>
<dbReference type="KEGG" id="mbw:MSBRW_2780"/>
<proteinExistence type="predicted"/>
<organism evidence="1 2">
    <name type="scientific">Methanosarcina barkeri str. Wiesmoor</name>
    <dbReference type="NCBI Taxonomy" id="1434109"/>
    <lineage>
        <taxon>Archaea</taxon>
        <taxon>Methanobacteriati</taxon>
        <taxon>Methanobacteriota</taxon>
        <taxon>Stenosarchaea group</taxon>
        <taxon>Methanomicrobia</taxon>
        <taxon>Methanosarcinales</taxon>
        <taxon>Methanosarcinaceae</taxon>
        <taxon>Methanosarcina</taxon>
    </lineage>
</organism>
<dbReference type="HOGENOM" id="CLU_2519734_0_0_2"/>